<keyword evidence="3" id="KW-1185">Reference proteome</keyword>
<proteinExistence type="predicted"/>
<reference evidence="3" key="1">
    <citation type="journal article" date="2013" name="Genome Announc.">
        <title>Draft genome sequence of the ascomycete Phaeoacremonium aleophilum strain UCR-PA7, a causal agent of the esca disease complex in grapevines.</title>
        <authorList>
            <person name="Blanco-Ulate B."/>
            <person name="Rolshausen P."/>
            <person name="Cantu D."/>
        </authorList>
    </citation>
    <scope>NUCLEOTIDE SEQUENCE [LARGE SCALE GENOMIC DNA]</scope>
    <source>
        <strain evidence="3">UCR-PA7</strain>
    </source>
</reference>
<evidence type="ECO:0000313" key="3">
    <source>
        <dbReference type="Proteomes" id="UP000014074"/>
    </source>
</evidence>
<dbReference type="KEGG" id="tmn:UCRPA7_7947"/>
<accession>R8BBA1</accession>
<organism evidence="2 3">
    <name type="scientific">Phaeoacremonium minimum (strain UCR-PA7)</name>
    <name type="common">Esca disease fungus</name>
    <name type="synonym">Togninia minima</name>
    <dbReference type="NCBI Taxonomy" id="1286976"/>
    <lineage>
        <taxon>Eukaryota</taxon>
        <taxon>Fungi</taxon>
        <taxon>Dikarya</taxon>
        <taxon>Ascomycota</taxon>
        <taxon>Pezizomycotina</taxon>
        <taxon>Sordariomycetes</taxon>
        <taxon>Sordariomycetidae</taxon>
        <taxon>Togniniales</taxon>
        <taxon>Togniniaceae</taxon>
        <taxon>Phaeoacremonium</taxon>
    </lineage>
</organism>
<dbReference type="Proteomes" id="UP000014074">
    <property type="component" value="Unassembled WGS sequence"/>
</dbReference>
<sequence length="175" mass="19048">MFRYVPPVEQTPYADAEKQKKHSSKSDNASIASTSTFASTKALLKNKFSSSHKSSSKDADRKRAEEQAKILRSMIPSGALHPDQNFDTDDMASAKEGPQSRRHGSTRSPGEIGDGRSFDSIVGRDKIRSAEIPVEKEDGRAVQQEGSKKKKGEKQQSSRITLGEAFGLGGTFNAC</sequence>
<dbReference type="EMBL" id="KB933328">
    <property type="protein sequence ID" value="EON96562.1"/>
    <property type="molecule type" value="Genomic_DNA"/>
</dbReference>
<name>R8BBA1_PHAM7</name>
<dbReference type="GeneID" id="19328751"/>
<evidence type="ECO:0000313" key="2">
    <source>
        <dbReference type="EMBL" id="EON96562.1"/>
    </source>
</evidence>
<dbReference type="RefSeq" id="XP_007918658.1">
    <property type="nucleotide sequence ID" value="XM_007920467.1"/>
</dbReference>
<feature type="region of interest" description="Disordered" evidence="1">
    <location>
        <begin position="1"/>
        <end position="33"/>
    </location>
</feature>
<gene>
    <name evidence="2" type="ORF">UCRPA7_7947</name>
</gene>
<feature type="compositionally biased region" description="Gly residues" evidence="1">
    <location>
        <begin position="166"/>
        <end position="175"/>
    </location>
</feature>
<feature type="region of interest" description="Disordered" evidence="1">
    <location>
        <begin position="45"/>
        <end position="175"/>
    </location>
</feature>
<dbReference type="HOGENOM" id="CLU_1533642_0_0_1"/>
<protein>
    <submittedName>
        <fullName evidence="2">Uncharacterized protein</fullName>
    </submittedName>
</protein>
<feature type="compositionally biased region" description="Basic and acidic residues" evidence="1">
    <location>
        <begin position="55"/>
        <end position="69"/>
    </location>
</feature>
<evidence type="ECO:0000256" key="1">
    <source>
        <dbReference type="SAM" id="MobiDB-lite"/>
    </source>
</evidence>
<feature type="compositionally biased region" description="Basic and acidic residues" evidence="1">
    <location>
        <begin position="113"/>
        <end position="140"/>
    </location>
</feature>
<dbReference type="AlphaFoldDB" id="R8BBA1"/>